<evidence type="ECO:0000256" key="6">
    <source>
        <dbReference type="ARBA" id="ARBA00022801"/>
    </source>
</evidence>
<evidence type="ECO:0000256" key="4">
    <source>
        <dbReference type="ARBA" id="ARBA00013208"/>
    </source>
</evidence>
<dbReference type="EMBL" id="BORR01000005">
    <property type="protein sequence ID" value="GIO36763.1"/>
    <property type="molecule type" value="Genomic_DNA"/>
</dbReference>
<evidence type="ECO:0000259" key="10">
    <source>
        <dbReference type="Pfam" id="PF10502"/>
    </source>
</evidence>
<comment type="caution">
    <text evidence="11">The sequence shown here is derived from an EMBL/GenBank/DDBJ whole genome shotgun (WGS) entry which is preliminary data.</text>
</comment>
<dbReference type="InterPro" id="IPR019757">
    <property type="entry name" value="Pept_S26A_signal_pept_1_Lys-AS"/>
</dbReference>
<organism evidence="11 12">
    <name type="scientific">Paenibacillus antibioticophila</name>
    <dbReference type="NCBI Taxonomy" id="1274374"/>
    <lineage>
        <taxon>Bacteria</taxon>
        <taxon>Bacillati</taxon>
        <taxon>Bacillota</taxon>
        <taxon>Bacilli</taxon>
        <taxon>Bacillales</taxon>
        <taxon>Paenibacillaceae</taxon>
        <taxon>Paenibacillus</taxon>
    </lineage>
</organism>
<keyword evidence="8" id="KW-1133">Transmembrane helix</keyword>
<dbReference type="Pfam" id="PF10502">
    <property type="entry name" value="Peptidase_S26"/>
    <property type="match status" value="1"/>
</dbReference>
<protein>
    <recommendedName>
        <fullName evidence="4 8">Signal peptidase I</fullName>
        <ecNumber evidence="4 8">3.4.21.89</ecNumber>
    </recommendedName>
</protein>
<keyword evidence="12" id="KW-1185">Reference proteome</keyword>
<dbReference type="Gene3D" id="2.10.109.10">
    <property type="entry name" value="Umud Fragment, subunit A"/>
    <property type="match status" value="1"/>
</dbReference>
<dbReference type="GO" id="GO:0009003">
    <property type="term" value="F:signal peptidase activity"/>
    <property type="evidence" value="ECO:0007669"/>
    <property type="project" value="UniProtKB-EC"/>
</dbReference>
<keyword evidence="6 8" id="KW-0378">Hydrolase</keyword>
<dbReference type="PRINTS" id="PR00727">
    <property type="entry name" value="LEADERPTASE"/>
</dbReference>
<dbReference type="InterPro" id="IPR000223">
    <property type="entry name" value="Pept_S26A_signal_pept_1"/>
</dbReference>
<reference evidence="11 12" key="1">
    <citation type="submission" date="2021-03" db="EMBL/GenBank/DDBJ databases">
        <title>Antimicrobial resistance genes in bacteria isolated from Japanese honey, and their potential for conferring macrolide and lincosamide resistance in the American foulbrood pathogen Paenibacillus larvae.</title>
        <authorList>
            <person name="Okamoto M."/>
            <person name="Kumagai M."/>
            <person name="Kanamori H."/>
            <person name="Takamatsu D."/>
        </authorList>
    </citation>
    <scope>NUCLEOTIDE SEQUENCE [LARGE SCALE GENOMIC DNA]</scope>
    <source>
        <strain evidence="11 12">J41TS12</strain>
    </source>
</reference>
<proteinExistence type="inferred from homology"/>
<evidence type="ECO:0000256" key="5">
    <source>
        <dbReference type="ARBA" id="ARBA00022670"/>
    </source>
</evidence>
<dbReference type="EC" id="3.4.21.89" evidence="4 8"/>
<dbReference type="InterPro" id="IPR036286">
    <property type="entry name" value="LexA/Signal_pep-like_sf"/>
</dbReference>
<gene>
    <name evidence="11" type="ORF">J41TS12_16240</name>
</gene>
<dbReference type="Proteomes" id="UP000681162">
    <property type="component" value="Unassembled WGS sequence"/>
</dbReference>
<feature type="active site" evidence="7">
    <location>
        <position position="38"/>
    </location>
</feature>
<evidence type="ECO:0000256" key="7">
    <source>
        <dbReference type="PIRSR" id="PIRSR600223-1"/>
    </source>
</evidence>
<dbReference type="RefSeq" id="WP_212939095.1">
    <property type="nucleotide sequence ID" value="NZ_BORR01000005.1"/>
</dbReference>
<dbReference type="SUPFAM" id="SSF51306">
    <property type="entry name" value="LexA/Signal peptidase"/>
    <property type="match status" value="1"/>
</dbReference>
<keyword evidence="8" id="KW-0812">Transmembrane</keyword>
<sequence>MKIWKEIQGWGLAVGIGFLLSLIIGIFVIQPYKVDGHSMEPTLNDNQRIYAWKIRHTLDQLPDYEDVVIIDSRVDRNRTLLDDLKEHPLIRIISGTSDNEIFYVKRVIGLPGDRIEIKDGTVHRNGEKLVEPYIKEQMVDTGVEQSWEIPEDHIFVLGDNRNHSSDSRVIGPIPKNHIMGIHTKN</sequence>
<dbReference type="CDD" id="cd06530">
    <property type="entry name" value="S26_SPase_I"/>
    <property type="match status" value="1"/>
</dbReference>
<dbReference type="GO" id="GO:0006465">
    <property type="term" value="P:signal peptide processing"/>
    <property type="evidence" value="ECO:0007669"/>
    <property type="project" value="InterPro"/>
</dbReference>
<evidence type="ECO:0000256" key="1">
    <source>
        <dbReference type="ARBA" id="ARBA00000677"/>
    </source>
</evidence>
<evidence type="ECO:0000256" key="8">
    <source>
        <dbReference type="RuleBase" id="RU003993"/>
    </source>
</evidence>
<dbReference type="InterPro" id="IPR019756">
    <property type="entry name" value="Pept_S26A_signal_pept_1_Ser-AS"/>
</dbReference>
<feature type="transmembrane region" description="Helical" evidence="8">
    <location>
        <begin position="12"/>
        <end position="32"/>
    </location>
</feature>
<comment type="similarity">
    <text evidence="3 9">Belongs to the peptidase S26 family.</text>
</comment>
<evidence type="ECO:0000256" key="9">
    <source>
        <dbReference type="RuleBase" id="RU362042"/>
    </source>
</evidence>
<dbReference type="PROSITE" id="PS00761">
    <property type="entry name" value="SPASE_I_3"/>
    <property type="match status" value="1"/>
</dbReference>
<evidence type="ECO:0000313" key="11">
    <source>
        <dbReference type="EMBL" id="GIO36763.1"/>
    </source>
</evidence>
<name>A0A920CGG1_9BACL</name>
<dbReference type="PROSITE" id="PS00760">
    <property type="entry name" value="SPASE_I_2"/>
    <property type="match status" value="1"/>
</dbReference>
<dbReference type="GO" id="GO:0005886">
    <property type="term" value="C:plasma membrane"/>
    <property type="evidence" value="ECO:0007669"/>
    <property type="project" value="UniProtKB-SubCell"/>
</dbReference>
<dbReference type="InterPro" id="IPR019533">
    <property type="entry name" value="Peptidase_S26"/>
</dbReference>
<comment type="subcellular location">
    <subcellularLocation>
        <location evidence="2">Cell membrane</location>
        <topology evidence="2">Single-pass type II membrane protein</topology>
    </subcellularLocation>
    <subcellularLocation>
        <location evidence="9">Membrane</location>
        <topology evidence="9">Single-pass type II membrane protein</topology>
    </subcellularLocation>
</comment>
<keyword evidence="5 8" id="KW-0645">Protease</keyword>
<evidence type="ECO:0000313" key="12">
    <source>
        <dbReference type="Proteomes" id="UP000681162"/>
    </source>
</evidence>
<evidence type="ECO:0000256" key="3">
    <source>
        <dbReference type="ARBA" id="ARBA00009370"/>
    </source>
</evidence>
<dbReference type="GO" id="GO:0004252">
    <property type="term" value="F:serine-type endopeptidase activity"/>
    <property type="evidence" value="ECO:0007669"/>
    <property type="project" value="InterPro"/>
</dbReference>
<dbReference type="InterPro" id="IPR019758">
    <property type="entry name" value="Pept_S26A_signal_pept_1_CS"/>
</dbReference>
<feature type="domain" description="Peptidase S26" evidence="10">
    <location>
        <begin position="9"/>
        <end position="180"/>
    </location>
</feature>
<dbReference type="PANTHER" id="PTHR43390:SF1">
    <property type="entry name" value="CHLOROPLAST PROCESSING PEPTIDASE"/>
    <property type="match status" value="1"/>
</dbReference>
<comment type="catalytic activity">
    <reaction evidence="1 8">
        <text>Cleavage of hydrophobic, N-terminal signal or leader sequences from secreted and periplasmic proteins.</text>
        <dbReference type="EC" id="3.4.21.89"/>
    </reaction>
</comment>
<dbReference type="AlphaFoldDB" id="A0A920CGG1"/>
<evidence type="ECO:0000256" key="2">
    <source>
        <dbReference type="ARBA" id="ARBA00004401"/>
    </source>
</evidence>
<dbReference type="PANTHER" id="PTHR43390">
    <property type="entry name" value="SIGNAL PEPTIDASE I"/>
    <property type="match status" value="1"/>
</dbReference>
<feature type="active site" evidence="7">
    <location>
        <position position="105"/>
    </location>
</feature>
<dbReference type="PROSITE" id="PS00501">
    <property type="entry name" value="SPASE_I_1"/>
    <property type="match status" value="1"/>
</dbReference>
<keyword evidence="8" id="KW-0472">Membrane</keyword>
<accession>A0A920CGG1</accession>
<dbReference type="NCBIfam" id="TIGR02227">
    <property type="entry name" value="sigpep_I_bact"/>
    <property type="match status" value="1"/>
</dbReference>